<dbReference type="EMBL" id="MU253738">
    <property type="protein sequence ID" value="KAG9249149.1"/>
    <property type="molecule type" value="Genomic_DNA"/>
</dbReference>
<keyword evidence="2" id="KW-1185">Reference proteome</keyword>
<gene>
    <name evidence="1" type="ORF">BJ878DRAFT_537577</name>
</gene>
<reference evidence="1" key="1">
    <citation type="journal article" date="2021" name="IMA Fungus">
        <title>Genomic characterization of three marine fungi, including Emericellopsis atlantica sp. nov. with signatures of a generalist lifestyle and marine biomass degradation.</title>
        <authorList>
            <person name="Hagestad O.C."/>
            <person name="Hou L."/>
            <person name="Andersen J.H."/>
            <person name="Hansen E.H."/>
            <person name="Altermark B."/>
            <person name="Li C."/>
            <person name="Kuhnert E."/>
            <person name="Cox R.J."/>
            <person name="Crous P.W."/>
            <person name="Spatafora J.W."/>
            <person name="Lail K."/>
            <person name="Amirebrahimi M."/>
            <person name="Lipzen A."/>
            <person name="Pangilinan J."/>
            <person name="Andreopoulos W."/>
            <person name="Hayes R.D."/>
            <person name="Ng V."/>
            <person name="Grigoriev I.V."/>
            <person name="Jackson S.A."/>
            <person name="Sutton T.D.S."/>
            <person name="Dobson A.D.W."/>
            <person name="Rama T."/>
        </authorList>
    </citation>
    <scope>NUCLEOTIDE SEQUENCE</scope>
    <source>
        <strain evidence="1">TRa3180A</strain>
    </source>
</reference>
<proteinExistence type="predicted"/>
<evidence type="ECO:0000313" key="2">
    <source>
        <dbReference type="Proteomes" id="UP000887226"/>
    </source>
</evidence>
<organism evidence="1 2">
    <name type="scientific">Calycina marina</name>
    <dbReference type="NCBI Taxonomy" id="1763456"/>
    <lineage>
        <taxon>Eukaryota</taxon>
        <taxon>Fungi</taxon>
        <taxon>Dikarya</taxon>
        <taxon>Ascomycota</taxon>
        <taxon>Pezizomycotina</taxon>
        <taxon>Leotiomycetes</taxon>
        <taxon>Helotiales</taxon>
        <taxon>Pezizellaceae</taxon>
        <taxon>Calycina</taxon>
    </lineage>
</organism>
<evidence type="ECO:0000313" key="1">
    <source>
        <dbReference type="EMBL" id="KAG9249149.1"/>
    </source>
</evidence>
<comment type="caution">
    <text evidence="1">The sequence shown here is derived from an EMBL/GenBank/DDBJ whole genome shotgun (WGS) entry which is preliminary data.</text>
</comment>
<dbReference type="Proteomes" id="UP000887226">
    <property type="component" value="Unassembled WGS sequence"/>
</dbReference>
<accession>A0A9P8CJ56</accession>
<sequence length="230" mass="24499">MLRSRYYDYRHQLIPRILGQGQQFINPYSGSRRGNLIPSCLNGGYCCEMCSFIEQEILTRSNCYMEEDLYICPEQECCYWEGHYESYELPQRIAGYYPLNRGIADGRCVGLQSGAYGTLGLQGAGFAPPAAGYELYGGGYLTPGVGMQSPGIGMQSSFSGGLLGGLGARLGSLNSLGTLGPMSYPRTSLLGGGNFGGLGVGRLGGRPGTGMGMGMLGRGIGRLGQPRLLP</sequence>
<name>A0A9P8CJ56_9HELO</name>
<dbReference type="AlphaFoldDB" id="A0A9P8CJ56"/>
<protein>
    <submittedName>
        <fullName evidence="1">Uncharacterized protein</fullName>
    </submittedName>
</protein>